<dbReference type="AlphaFoldDB" id="A0A062V2Q6"/>
<feature type="domain" description="S-layer family duplication" evidence="1">
    <location>
        <begin position="587"/>
        <end position="835"/>
    </location>
</feature>
<evidence type="ECO:0000259" key="1">
    <source>
        <dbReference type="Pfam" id="PF07752"/>
    </source>
</evidence>
<dbReference type="RefSeq" id="WP_048092861.1">
    <property type="nucleotide sequence ID" value="NZ_JMIY01000007.1"/>
</dbReference>
<dbReference type="Gene3D" id="2.60.40.4190">
    <property type="match status" value="1"/>
</dbReference>
<dbReference type="Gene3D" id="2.60.98.40">
    <property type="match status" value="1"/>
</dbReference>
<reference evidence="2 3" key="1">
    <citation type="journal article" date="2013" name="Nature">
        <title>Anaerobic oxidation of methane coupled to nitrate reduction in a novel archaeal lineage.</title>
        <authorList>
            <person name="Haroon M.F."/>
            <person name="Hu S."/>
            <person name="Shi Y."/>
            <person name="Imelfort M."/>
            <person name="Keller J."/>
            <person name="Hugenholtz P."/>
            <person name="Yuan Z."/>
            <person name="Tyson G.W."/>
        </authorList>
    </citation>
    <scope>NUCLEOTIDE SEQUENCE [LARGE SCALE GENOMIC DNA]</scope>
    <source>
        <strain evidence="2 3">ANME-2d</strain>
    </source>
</reference>
<dbReference type="Proteomes" id="UP000027153">
    <property type="component" value="Unassembled WGS sequence"/>
</dbReference>
<evidence type="ECO:0000313" key="2">
    <source>
        <dbReference type="EMBL" id="KCZ70878.1"/>
    </source>
</evidence>
<sequence>MSEVLKILIGIFITGAVLISGCLQEIKNEPYEETAYNEAVYNYSTPGFEIDQKQASTVWEKVKFSDDAKFVTREKNYSVTVFVQSYTRVPAAHSPYDISTSEWIVVASSIPKKKEDIKIAIFRLDYQTFDFKRSYYFSYPQRKELTLKQSIAVMEEELKKEPGGFQSINESAVVLQDGNYIYSYLAPDIGETMYLFSWDEIPGNGNGRLIYFLHREHRLDLLRDTKIEKIDNNRTIRVTGGENTVLLKLSDEKTKVNLEIDDGRTAELIANMENGKLNIYGATTDKGSTIILNKYAGRIIFHAIFRAGKDIWIKDTSLRERVSGSFIIPGEEVNGTALLPRIETRVESIRSPAYRGTSTLVKLSFIARNNISNGGDIYVNYKTEILHTNGSLFYEPEGFEIIPEKKRLIFPGGGDEQQVVYSNLTINTSNAAAEGDYIITITIKYKGWVVGSNMLYFKIGKGGKKSPPGGESIIENTWNIGYSADQPPLLNETEKAEILTIAINDTYLKDKRYEITGITSEYLNLENFSGFFAVVTVDVGDPDFPGEIIRYIIDREEKKVFTSVVTPRPALEYFRGEAFDEAKGNFTKSWDAENFPGFWLDPEANVSTETLIIDQSLLNNSYRVIDKHSLIYVTNPVPFKYQVYAQANQTPDGTDGFYQAIVWLGEKHVYLQGNRLAKIIFEQNATEEKEMTIGESWELGEGYRVIANSISAKDTGGRQAWITLFKDSNKLVDTVMVQQYGPNKFFTYRMNLSDSTLNFMIYYSRVDSLQYTDAAYFKYTWLRSQNITEIKEGDTFGIMEVTSIDNGKIELSNREPIDLAPGKRIHIMGNISIQVGSSEDRLQFHPFRVRKP</sequence>
<accession>A0A062V2Q6</accession>
<organism evidence="2 3">
    <name type="scientific">Candidatus Methanoperedens nitratireducens</name>
    <dbReference type="NCBI Taxonomy" id="1392998"/>
    <lineage>
        <taxon>Archaea</taxon>
        <taxon>Methanobacteriati</taxon>
        <taxon>Methanobacteriota</taxon>
        <taxon>Stenosarchaea group</taxon>
        <taxon>Methanomicrobia</taxon>
        <taxon>Methanosarcinales</taxon>
        <taxon>ANME-2 cluster</taxon>
        <taxon>Candidatus Methanoperedentaceae</taxon>
        <taxon>Candidatus Methanoperedens</taxon>
    </lineage>
</organism>
<dbReference type="InterPro" id="IPR006457">
    <property type="entry name" value="S_layer-rel_Mac"/>
</dbReference>
<gene>
    <name evidence="2" type="ORF">ANME2D_02904</name>
</gene>
<protein>
    <submittedName>
        <fullName evidence="2">S-layer-related duplication domain</fullName>
    </submittedName>
</protein>
<comment type="caution">
    <text evidence="2">The sequence shown here is derived from an EMBL/GenBank/DDBJ whole genome shotgun (WGS) entry which is preliminary data.</text>
</comment>
<keyword evidence="3" id="KW-1185">Reference proteome</keyword>
<dbReference type="NCBIfam" id="TIGR01567">
    <property type="entry name" value="S_layer_rel_Mac"/>
    <property type="match status" value="1"/>
</dbReference>
<evidence type="ECO:0000313" key="3">
    <source>
        <dbReference type="Proteomes" id="UP000027153"/>
    </source>
</evidence>
<proteinExistence type="predicted"/>
<name>A0A062V2Q6_9EURY</name>
<dbReference type="EMBL" id="JMIY01000007">
    <property type="protein sequence ID" value="KCZ70878.1"/>
    <property type="molecule type" value="Genomic_DNA"/>
</dbReference>
<dbReference type="OrthoDB" id="147266at2157"/>
<dbReference type="Pfam" id="PF07752">
    <property type="entry name" value="S-layer"/>
    <property type="match status" value="1"/>
</dbReference>
<dbReference type="PROSITE" id="PS51257">
    <property type="entry name" value="PROKAR_LIPOPROTEIN"/>
    <property type="match status" value="1"/>
</dbReference>